<dbReference type="KEGG" id="ccot:CCAX7_008830"/>
<dbReference type="InterPro" id="IPR036388">
    <property type="entry name" value="WH-like_DNA-bd_sf"/>
</dbReference>
<dbReference type="InterPro" id="IPR028082">
    <property type="entry name" value="Peripla_BP_I"/>
</dbReference>
<evidence type="ECO:0000256" key="4">
    <source>
        <dbReference type="ARBA" id="ARBA00023163"/>
    </source>
</evidence>
<evidence type="ECO:0000313" key="5">
    <source>
        <dbReference type="EMBL" id="BDI28832.1"/>
    </source>
</evidence>
<organism evidence="5 6">
    <name type="scientific">Capsulimonas corticalis</name>
    <dbReference type="NCBI Taxonomy" id="2219043"/>
    <lineage>
        <taxon>Bacteria</taxon>
        <taxon>Bacillati</taxon>
        <taxon>Armatimonadota</taxon>
        <taxon>Armatimonadia</taxon>
        <taxon>Capsulimonadales</taxon>
        <taxon>Capsulimonadaceae</taxon>
        <taxon>Capsulimonas</taxon>
    </lineage>
</organism>
<dbReference type="RefSeq" id="WP_301002419.1">
    <property type="nucleotide sequence ID" value="NZ_AP025739.1"/>
</dbReference>
<dbReference type="SUPFAM" id="SSF46785">
    <property type="entry name" value="Winged helix' DNA-binding domain"/>
    <property type="match status" value="1"/>
</dbReference>
<keyword evidence="6" id="KW-1185">Reference proteome</keyword>
<evidence type="ECO:0000256" key="3">
    <source>
        <dbReference type="ARBA" id="ARBA00023125"/>
    </source>
</evidence>
<dbReference type="InterPro" id="IPR036390">
    <property type="entry name" value="WH_DNA-bd_sf"/>
</dbReference>
<dbReference type="InterPro" id="IPR000524">
    <property type="entry name" value="Tscrpt_reg_HTH_GntR"/>
</dbReference>
<gene>
    <name evidence="5" type="ORF">CCAX7_008830</name>
</gene>
<keyword evidence="3" id="KW-0238">DNA-binding</keyword>
<dbReference type="InterPro" id="IPR046335">
    <property type="entry name" value="LacI/GalR-like_sensor"/>
</dbReference>
<dbReference type="Pfam" id="PF00392">
    <property type="entry name" value="GntR"/>
    <property type="match status" value="1"/>
</dbReference>
<keyword evidence="4" id="KW-0804">Transcription</keyword>
<dbReference type="CDD" id="cd07377">
    <property type="entry name" value="WHTH_GntR"/>
    <property type="match status" value="1"/>
</dbReference>
<evidence type="ECO:0000256" key="2">
    <source>
        <dbReference type="ARBA" id="ARBA00023015"/>
    </source>
</evidence>
<dbReference type="Gene3D" id="3.40.50.2300">
    <property type="match status" value="2"/>
</dbReference>
<evidence type="ECO:0000313" key="6">
    <source>
        <dbReference type="Proteomes" id="UP000287394"/>
    </source>
</evidence>
<proteinExistence type="predicted"/>
<protein>
    <submittedName>
        <fullName evidence="5">Uncharacterized protein</fullName>
    </submittedName>
</protein>
<dbReference type="GO" id="GO:0000976">
    <property type="term" value="F:transcription cis-regulatory region binding"/>
    <property type="evidence" value="ECO:0007669"/>
    <property type="project" value="TreeGrafter"/>
</dbReference>
<dbReference type="EMBL" id="AP025739">
    <property type="protein sequence ID" value="BDI28832.1"/>
    <property type="molecule type" value="Genomic_DNA"/>
</dbReference>
<sequence>MNTAIPSGPPALTRGALRATATLRERIASGFYGTGDWLPTERALAEDLGVHRRVIRAAIDELVREGMISQKPHCRPVVGRPAETRMSTPDKEGPALPASNLIALIMWHGGGRLERAGTAQARIFWGVNDQLAEAGYHAVFLDLGRNPGAEEENALREAAHLNYAVNHGFGGVIFYPYAYRSNRTLVKWVSQHIPLITIDRVVSGVETNFVGVNNYQAMFEMTTQLLRQGHRRVAYITKNEPIHPVQDRLQGYIAAVRAAGAPQMVVSIPSTDNPEEPWRIVDAVFRLPEGERPTAAACFNDYTAVKLAEYLQRLGLSIPKDVALSGFDDIIQALPSGLGLTTVAQPYEEIGQRAAQLLLRRLDNPSIPAEFIEMPAQISLRESTPELTPGAD</sequence>
<dbReference type="SMART" id="SM00345">
    <property type="entry name" value="HTH_GNTR"/>
    <property type="match status" value="1"/>
</dbReference>
<dbReference type="PROSITE" id="PS50949">
    <property type="entry name" value="HTH_GNTR"/>
    <property type="match status" value="1"/>
</dbReference>
<keyword evidence="1" id="KW-0678">Repressor</keyword>
<accession>A0A402CU23</accession>
<dbReference type="PANTHER" id="PTHR30146:SF148">
    <property type="entry name" value="HTH-TYPE TRANSCRIPTIONAL REPRESSOR PURR-RELATED"/>
    <property type="match status" value="1"/>
</dbReference>
<dbReference type="AlphaFoldDB" id="A0A402CU23"/>
<dbReference type="SUPFAM" id="SSF53822">
    <property type="entry name" value="Periplasmic binding protein-like I"/>
    <property type="match status" value="1"/>
</dbReference>
<reference evidence="5 6" key="1">
    <citation type="journal article" date="2019" name="Int. J. Syst. Evol. Microbiol.">
        <title>Capsulimonas corticalis gen. nov., sp. nov., an aerobic capsulated bacterium, of a novel bacterial order, Capsulimonadales ord. nov., of the class Armatimonadia of the phylum Armatimonadetes.</title>
        <authorList>
            <person name="Li J."/>
            <person name="Kudo C."/>
            <person name="Tonouchi A."/>
        </authorList>
    </citation>
    <scope>NUCLEOTIDE SEQUENCE [LARGE SCALE GENOMIC DNA]</scope>
    <source>
        <strain evidence="5 6">AX-7</strain>
    </source>
</reference>
<name>A0A402CU23_9BACT</name>
<dbReference type="GO" id="GO:0003700">
    <property type="term" value="F:DNA-binding transcription factor activity"/>
    <property type="evidence" value="ECO:0007669"/>
    <property type="project" value="InterPro"/>
</dbReference>
<dbReference type="CDD" id="cd06267">
    <property type="entry name" value="PBP1_LacI_sugar_binding-like"/>
    <property type="match status" value="1"/>
</dbReference>
<evidence type="ECO:0000256" key="1">
    <source>
        <dbReference type="ARBA" id="ARBA00022491"/>
    </source>
</evidence>
<dbReference type="Pfam" id="PF13377">
    <property type="entry name" value="Peripla_BP_3"/>
    <property type="match status" value="1"/>
</dbReference>
<dbReference type="PANTHER" id="PTHR30146">
    <property type="entry name" value="LACI-RELATED TRANSCRIPTIONAL REPRESSOR"/>
    <property type="match status" value="1"/>
</dbReference>
<dbReference type="Gene3D" id="1.10.10.10">
    <property type="entry name" value="Winged helix-like DNA-binding domain superfamily/Winged helix DNA-binding domain"/>
    <property type="match status" value="1"/>
</dbReference>
<dbReference type="PRINTS" id="PR00035">
    <property type="entry name" value="HTHGNTR"/>
</dbReference>
<dbReference type="Proteomes" id="UP000287394">
    <property type="component" value="Chromosome"/>
</dbReference>
<keyword evidence="2" id="KW-0805">Transcription regulation</keyword>